<dbReference type="InterPro" id="IPR025232">
    <property type="entry name" value="DUF4174"/>
</dbReference>
<reference evidence="4" key="1">
    <citation type="submission" date="2022-11" db="EMBL/GenBank/DDBJ databases">
        <title>Larsenimonas rhizosphaerae sp. nov., isolated from a tidal mudflat.</title>
        <authorList>
            <person name="Lee S.D."/>
            <person name="Kim I.S."/>
        </authorList>
    </citation>
    <scope>NUCLEOTIDE SEQUENCE</scope>
    <source>
        <strain evidence="4">GH2-1</strain>
    </source>
</reference>
<organism evidence="4 5">
    <name type="scientific">Larsenimonas rhizosphaerae</name>
    <dbReference type="NCBI Taxonomy" id="2944682"/>
    <lineage>
        <taxon>Bacteria</taxon>
        <taxon>Pseudomonadati</taxon>
        <taxon>Pseudomonadota</taxon>
        <taxon>Gammaproteobacteria</taxon>
        <taxon>Oceanospirillales</taxon>
        <taxon>Halomonadaceae</taxon>
        <taxon>Larsenimonas</taxon>
    </lineage>
</organism>
<evidence type="ECO:0000259" key="3">
    <source>
        <dbReference type="Pfam" id="PF13778"/>
    </source>
</evidence>
<keyword evidence="5" id="KW-1185">Reference proteome</keyword>
<dbReference type="EMBL" id="JAPIVE010000004">
    <property type="protein sequence ID" value="MCX2525254.1"/>
    <property type="molecule type" value="Genomic_DNA"/>
</dbReference>
<name>A0AA41ZJ93_9GAMM</name>
<protein>
    <submittedName>
        <fullName evidence="4">DUF4174 domain-containing protein</fullName>
    </submittedName>
</protein>
<feature type="signal peptide" evidence="2">
    <location>
        <begin position="1"/>
        <end position="22"/>
    </location>
</feature>
<keyword evidence="1 2" id="KW-0732">Signal</keyword>
<dbReference type="AlphaFoldDB" id="A0AA41ZJ93"/>
<evidence type="ECO:0000313" key="5">
    <source>
        <dbReference type="Proteomes" id="UP001165678"/>
    </source>
</evidence>
<feature type="domain" description="DUF4174" evidence="3">
    <location>
        <begin position="28"/>
        <end position="144"/>
    </location>
</feature>
<gene>
    <name evidence="4" type="ORF">OQ287_13490</name>
</gene>
<evidence type="ECO:0000256" key="2">
    <source>
        <dbReference type="SAM" id="SignalP"/>
    </source>
</evidence>
<comment type="caution">
    <text evidence="4">The sequence shown here is derived from an EMBL/GenBank/DDBJ whole genome shotgun (WGS) entry which is preliminary data.</text>
</comment>
<dbReference type="Pfam" id="PF13778">
    <property type="entry name" value="DUF4174"/>
    <property type="match status" value="1"/>
</dbReference>
<feature type="chain" id="PRO_5041309995" evidence="2">
    <location>
        <begin position="23"/>
        <end position="147"/>
    </location>
</feature>
<dbReference type="Proteomes" id="UP001165678">
    <property type="component" value="Unassembled WGS sequence"/>
</dbReference>
<proteinExistence type="predicted"/>
<accession>A0AA41ZJ93</accession>
<dbReference type="RefSeq" id="WP_265896786.1">
    <property type="nucleotide sequence ID" value="NZ_JAPIVE010000004.1"/>
</dbReference>
<evidence type="ECO:0000256" key="1">
    <source>
        <dbReference type="ARBA" id="ARBA00022729"/>
    </source>
</evidence>
<evidence type="ECO:0000313" key="4">
    <source>
        <dbReference type="EMBL" id="MCX2525254.1"/>
    </source>
</evidence>
<sequence length="147" mass="16455">MKLFGCFLLLTTALLGATSSYAREAANPLNADQWQARPLILITPSAGNSQYLRMRRELKNQQEDFDRRDMVLYTIESGIGYHDGAPMTDAETSALLNDLGTTPDSRVIVILIGKDGGKKVEQRGYVNPEQLFSTIDNMPMRQRESSR</sequence>